<dbReference type="PANTHER" id="PTHR40469:SF2">
    <property type="entry name" value="GALACTOSE-BINDING DOMAIN-LIKE SUPERFAMILY PROTEIN"/>
    <property type="match status" value="1"/>
</dbReference>
<dbReference type="InterPro" id="IPR029010">
    <property type="entry name" value="ThuA-like"/>
</dbReference>
<feature type="domain" description="ThuA-like" evidence="2">
    <location>
        <begin position="138"/>
        <end position="357"/>
    </location>
</feature>
<keyword evidence="4" id="KW-1185">Reference proteome</keyword>
<organism evidence="3 4">
    <name type="scientific">Actinoplanes aureus</name>
    <dbReference type="NCBI Taxonomy" id="2792083"/>
    <lineage>
        <taxon>Bacteria</taxon>
        <taxon>Bacillati</taxon>
        <taxon>Actinomycetota</taxon>
        <taxon>Actinomycetes</taxon>
        <taxon>Micromonosporales</taxon>
        <taxon>Micromonosporaceae</taxon>
        <taxon>Actinoplanes</taxon>
    </lineage>
</organism>
<sequence length="373" mass="40899">MRGTRSHATGIRLQTGVPSVNNNWLKTVVPLAALAILAPASALAFKGSPTEHQGKPTRIDPVYGVCRGVDPGCYSDWGTERDNKVLVYSRTAGPRHANLGRVLDPDNTSVQGLALPRPYVITHDHSDPAAWPRPLDSSNVAQAGLVRMLEADGIEVHVTEDVQAMERLNSSYRAVIFMSPTRDTLWNHARGAVGGTRLDWARESLRKYIQGGGGFVGVHNAFGTEYGWQWYEGLLGNANYYNHGRSQPGDVVVVNDRDVSTKALPRRWGFSDEWYNLVPFPTNVNFLATVDERTLADGAGGEGSHPGHRDFHPVTWCQYYDGGRSWVTTLGHEGAAFQQNSTFPGAAEFQAHLQHGIKSAMGLEPFCTPAKRK</sequence>
<dbReference type="SUPFAM" id="SSF52317">
    <property type="entry name" value="Class I glutamine amidotransferase-like"/>
    <property type="match status" value="1"/>
</dbReference>
<reference evidence="3" key="1">
    <citation type="submission" date="2020-11" db="EMBL/GenBank/DDBJ databases">
        <title>Isolation and identification of active actinomycetes.</title>
        <authorList>
            <person name="Sun X."/>
        </authorList>
    </citation>
    <scope>NUCLEOTIDE SEQUENCE</scope>
    <source>
        <strain evidence="3">NEAU-A11</strain>
    </source>
</reference>
<keyword evidence="1" id="KW-0732">Signal</keyword>
<evidence type="ECO:0000259" key="2">
    <source>
        <dbReference type="Pfam" id="PF06283"/>
    </source>
</evidence>
<dbReference type="PANTHER" id="PTHR40469">
    <property type="entry name" value="SECRETED GLYCOSYL HYDROLASE"/>
    <property type="match status" value="1"/>
</dbReference>
<comment type="caution">
    <text evidence="3">The sequence shown here is derived from an EMBL/GenBank/DDBJ whole genome shotgun (WGS) entry which is preliminary data.</text>
</comment>
<dbReference type="AlphaFoldDB" id="A0A931CHR1"/>
<protein>
    <submittedName>
        <fullName evidence="3">ThuA domain-containing protein</fullName>
    </submittedName>
</protein>
<dbReference type="EMBL" id="JADQTO010000026">
    <property type="protein sequence ID" value="MBG0567366.1"/>
    <property type="molecule type" value="Genomic_DNA"/>
</dbReference>
<dbReference type="Proteomes" id="UP000598146">
    <property type="component" value="Unassembled WGS sequence"/>
</dbReference>
<proteinExistence type="predicted"/>
<gene>
    <name evidence="3" type="ORF">I4J89_38565</name>
</gene>
<dbReference type="Gene3D" id="3.40.50.880">
    <property type="match status" value="1"/>
</dbReference>
<evidence type="ECO:0000313" key="4">
    <source>
        <dbReference type="Proteomes" id="UP000598146"/>
    </source>
</evidence>
<feature type="signal peptide" evidence="1">
    <location>
        <begin position="1"/>
        <end position="44"/>
    </location>
</feature>
<feature type="chain" id="PRO_5038578313" evidence="1">
    <location>
        <begin position="45"/>
        <end position="373"/>
    </location>
</feature>
<evidence type="ECO:0000256" key="1">
    <source>
        <dbReference type="SAM" id="SignalP"/>
    </source>
</evidence>
<accession>A0A931CHR1</accession>
<dbReference type="InterPro" id="IPR029062">
    <property type="entry name" value="Class_I_gatase-like"/>
</dbReference>
<dbReference type="Pfam" id="PF06283">
    <property type="entry name" value="ThuA"/>
    <property type="match status" value="1"/>
</dbReference>
<evidence type="ECO:0000313" key="3">
    <source>
        <dbReference type="EMBL" id="MBG0567366.1"/>
    </source>
</evidence>
<name>A0A931CHR1_9ACTN</name>